<reference evidence="1" key="1">
    <citation type="submission" date="2023-07" db="EMBL/GenBank/DDBJ databases">
        <title>Chromosome-level genome assembly of Artemia franciscana.</title>
        <authorList>
            <person name="Jo E."/>
        </authorList>
    </citation>
    <scope>NUCLEOTIDE SEQUENCE</scope>
    <source>
        <tissue evidence="1">Whole body</tissue>
    </source>
</reference>
<organism evidence="1 2">
    <name type="scientific">Artemia franciscana</name>
    <name type="common">Brine shrimp</name>
    <name type="synonym">Artemia sanfranciscana</name>
    <dbReference type="NCBI Taxonomy" id="6661"/>
    <lineage>
        <taxon>Eukaryota</taxon>
        <taxon>Metazoa</taxon>
        <taxon>Ecdysozoa</taxon>
        <taxon>Arthropoda</taxon>
        <taxon>Crustacea</taxon>
        <taxon>Branchiopoda</taxon>
        <taxon>Anostraca</taxon>
        <taxon>Artemiidae</taxon>
        <taxon>Artemia</taxon>
    </lineage>
</organism>
<protein>
    <submittedName>
        <fullName evidence="1">Uncharacterized protein</fullName>
    </submittedName>
</protein>
<accession>A0AA88HG59</accession>
<name>A0AA88HG59_ARTSF</name>
<evidence type="ECO:0000313" key="2">
    <source>
        <dbReference type="Proteomes" id="UP001187531"/>
    </source>
</evidence>
<dbReference type="EMBL" id="JAVRJZ010000020">
    <property type="protein sequence ID" value="KAK2706419.1"/>
    <property type="molecule type" value="Genomic_DNA"/>
</dbReference>
<proteinExistence type="predicted"/>
<dbReference type="AlphaFoldDB" id="A0AA88HG59"/>
<comment type="caution">
    <text evidence="1">The sequence shown here is derived from an EMBL/GenBank/DDBJ whole genome shotgun (WGS) entry which is preliminary data.</text>
</comment>
<dbReference type="Proteomes" id="UP001187531">
    <property type="component" value="Unassembled WGS sequence"/>
</dbReference>
<sequence length="139" mass="15874">MSLSVLRRLMPHELLPVSPALFERTGTGSGNWLRTGSKAALIDSIRMLSVIDSWPMNVTLRPEAKLAVLLDFMAFIRTQIPSKTETLENFACRMLRNITKELTDLTELHVISDRYDDLHLIKDPEGFPILLKKKQQRLS</sequence>
<gene>
    <name evidence="1" type="ORF">QYM36_016460</name>
</gene>
<keyword evidence="2" id="KW-1185">Reference proteome</keyword>
<evidence type="ECO:0000313" key="1">
    <source>
        <dbReference type="EMBL" id="KAK2706419.1"/>
    </source>
</evidence>